<dbReference type="AlphaFoldDB" id="A0A2V1IWC3"/>
<reference evidence="4" key="1">
    <citation type="submission" date="2018-02" db="EMBL/GenBank/DDBJ databases">
        <authorList>
            <person name="Clavel T."/>
            <person name="Strowig T."/>
        </authorList>
    </citation>
    <scope>NUCLEOTIDE SEQUENCE [LARGE SCALE GENOMIC DNA]</scope>
    <source>
        <strain evidence="4">DSM 100764</strain>
    </source>
</reference>
<keyword evidence="1" id="KW-0732">Signal</keyword>
<dbReference type="Proteomes" id="UP000244925">
    <property type="component" value="Unassembled WGS sequence"/>
</dbReference>
<gene>
    <name evidence="3" type="ORF">C5O25_08460</name>
</gene>
<sequence length="172" mass="19185">MKTTASTSLRAFAMSTLVAASTFVMRAQNNADIVDHITADGVNTIVQPEALRKLIARQQTESADSNKAAADEAVETTEHSAATRTKTAGFRVQVFSDNNQRTAKNEARTKARIIGERFPELRTYVTYTSPYWRLKVGDFRTQRDAQAAADDIRQAFPSYGKEIRVVRDRVNL</sequence>
<dbReference type="Pfam" id="PF05036">
    <property type="entry name" value="SPOR"/>
    <property type="match status" value="1"/>
</dbReference>
<proteinExistence type="predicted"/>
<dbReference type="Gene3D" id="3.30.70.1070">
    <property type="entry name" value="Sporulation related repeat"/>
    <property type="match status" value="1"/>
</dbReference>
<dbReference type="RefSeq" id="WP_107036306.1">
    <property type="nucleotide sequence ID" value="NZ_CAOLHR010000002.1"/>
</dbReference>
<dbReference type="EMBL" id="PUBV01000016">
    <property type="protein sequence ID" value="PWB07088.1"/>
    <property type="molecule type" value="Genomic_DNA"/>
</dbReference>
<dbReference type="GeneID" id="93424430"/>
<protein>
    <submittedName>
        <fullName evidence="3">SPOR domain-containing protein</fullName>
    </submittedName>
</protein>
<dbReference type="InterPro" id="IPR007730">
    <property type="entry name" value="SPOR-like_dom"/>
</dbReference>
<name>A0A2V1IWC3_9BACT</name>
<dbReference type="InterPro" id="IPR036680">
    <property type="entry name" value="SPOR-like_sf"/>
</dbReference>
<evidence type="ECO:0000256" key="1">
    <source>
        <dbReference type="SAM" id="SignalP"/>
    </source>
</evidence>
<evidence type="ECO:0000259" key="2">
    <source>
        <dbReference type="PROSITE" id="PS51724"/>
    </source>
</evidence>
<feature type="chain" id="PRO_5015940194" evidence="1">
    <location>
        <begin position="27"/>
        <end position="172"/>
    </location>
</feature>
<accession>A0A2V1IWC3</accession>
<dbReference type="GO" id="GO:0042834">
    <property type="term" value="F:peptidoglycan binding"/>
    <property type="evidence" value="ECO:0007669"/>
    <property type="project" value="InterPro"/>
</dbReference>
<evidence type="ECO:0000313" key="3">
    <source>
        <dbReference type="EMBL" id="PWB07088.1"/>
    </source>
</evidence>
<evidence type="ECO:0000313" key="4">
    <source>
        <dbReference type="Proteomes" id="UP000244925"/>
    </source>
</evidence>
<organism evidence="3 4">
    <name type="scientific">Paramuribaculum intestinale</name>
    <dbReference type="NCBI Taxonomy" id="2094151"/>
    <lineage>
        <taxon>Bacteria</taxon>
        <taxon>Pseudomonadati</taxon>
        <taxon>Bacteroidota</taxon>
        <taxon>Bacteroidia</taxon>
        <taxon>Bacteroidales</taxon>
        <taxon>Muribaculaceae</taxon>
        <taxon>Paramuribaculum</taxon>
    </lineage>
</organism>
<feature type="signal peptide" evidence="1">
    <location>
        <begin position="1"/>
        <end position="26"/>
    </location>
</feature>
<dbReference type="PROSITE" id="PS51724">
    <property type="entry name" value="SPOR"/>
    <property type="match status" value="1"/>
</dbReference>
<feature type="domain" description="SPOR" evidence="2">
    <location>
        <begin position="84"/>
        <end position="168"/>
    </location>
</feature>
<comment type="caution">
    <text evidence="3">The sequence shown here is derived from an EMBL/GenBank/DDBJ whole genome shotgun (WGS) entry which is preliminary data.</text>
</comment>
<keyword evidence="4" id="KW-1185">Reference proteome</keyword>